<evidence type="ECO:0000313" key="1">
    <source>
        <dbReference type="EMBL" id="HDY59060.1"/>
    </source>
</evidence>
<dbReference type="EMBL" id="DSKY01000014">
    <property type="protein sequence ID" value="HDY59060.1"/>
    <property type="molecule type" value="Genomic_DNA"/>
</dbReference>
<evidence type="ECO:0008006" key="2">
    <source>
        <dbReference type="Google" id="ProtNLM"/>
    </source>
</evidence>
<name>A0A7V0Z5N3_UNCW3</name>
<sequence length="467" mass="50788">MSKVKSIFVVIICITILCLCCKSNKSPDIPAIPIGPDSGDVDNHTFFSFTIDPDGDSISIKFDWGDGEESNWSPFVGSGDTVSMAHFYEKIGSYEIRAKAKDIHNSESDWSEPHLFIIGSAFSWSKEYGGSGDEFGYGLQKSPDNSYVVVGSTNSYGAGGNDVYLIKIDTLGNSVWEKTYGGSGDDAGYSVKCTSDGGYIIAGTTKSFGDEDGDIYLLKIDNSGNLLWQKVYGDSSVEYGYDLAITENGYVITGMTGSSGAGLGDVWLLKTDFNGDTIWTKTIGNAELDCGNSIQVTKDNGYIITGYTFASGNGDVYLIKTDANGNILWTRAYGGSGFDSGDMVKQTLNNGYIIIGGDGNIYILKIDASGNPVWEKTYGSNYTDHGYAVEILPDNKYVATGYVTVNTADVYYIIIDGKGNLIKEKTYGDYNYEYGRGIVIDGDYCIISGYKRINLWKHNVYAMKIKI</sequence>
<dbReference type="AlphaFoldDB" id="A0A7V0Z5N3"/>
<dbReference type="SUPFAM" id="SSF50998">
    <property type="entry name" value="Quinoprotein alcohol dehydrogenase-like"/>
    <property type="match status" value="1"/>
</dbReference>
<proteinExistence type="predicted"/>
<reference evidence="1" key="1">
    <citation type="journal article" date="2020" name="mSystems">
        <title>Genome- and Community-Level Interaction Insights into Carbon Utilization and Element Cycling Functions of Hydrothermarchaeota in Hydrothermal Sediment.</title>
        <authorList>
            <person name="Zhou Z."/>
            <person name="Liu Y."/>
            <person name="Xu W."/>
            <person name="Pan J."/>
            <person name="Luo Z.H."/>
            <person name="Li M."/>
        </authorList>
    </citation>
    <scope>NUCLEOTIDE SEQUENCE [LARGE SCALE GENOMIC DNA]</scope>
    <source>
        <strain evidence="1">SpSt-258</strain>
    </source>
</reference>
<dbReference type="SUPFAM" id="SSF49299">
    <property type="entry name" value="PKD domain"/>
    <property type="match status" value="1"/>
</dbReference>
<accession>A0A7V0Z5N3</accession>
<dbReference type="InterPro" id="IPR035986">
    <property type="entry name" value="PKD_dom_sf"/>
</dbReference>
<comment type="caution">
    <text evidence="1">The sequence shown here is derived from an EMBL/GenBank/DDBJ whole genome shotgun (WGS) entry which is preliminary data.</text>
</comment>
<dbReference type="PANTHER" id="PTHR42754:SF1">
    <property type="entry name" value="LIPOPROTEIN"/>
    <property type="match status" value="1"/>
</dbReference>
<dbReference type="InterPro" id="IPR013783">
    <property type="entry name" value="Ig-like_fold"/>
</dbReference>
<dbReference type="CDD" id="cd00146">
    <property type="entry name" value="PKD"/>
    <property type="match status" value="1"/>
</dbReference>
<organism evidence="1">
    <name type="scientific">candidate division WOR-3 bacterium</name>
    <dbReference type="NCBI Taxonomy" id="2052148"/>
    <lineage>
        <taxon>Bacteria</taxon>
        <taxon>Bacteria division WOR-3</taxon>
    </lineage>
</organism>
<dbReference type="PANTHER" id="PTHR42754">
    <property type="entry name" value="ENDOGLUCANASE"/>
    <property type="match status" value="1"/>
</dbReference>
<gene>
    <name evidence="1" type="ORF">ENP86_05865</name>
</gene>
<dbReference type="Gene3D" id="2.60.40.10">
    <property type="entry name" value="Immunoglobulins"/>
    <property type="match status" value="1"/>
</dbReference>
<protein>
    <recommendedName>
        <fullName evidence="2">PKD domain-containing protein</fullName>
    </recommendedName>
</protein>
<dbReference type="InterPro" id="IPR011047">
    <property type="entry name" value="Quinoprotein_ADH-like_sf"/>
</dbReference>